<protein>
    <submittedName>
        <fullName evidence="1">Uncharacterized protein</fullName>
    </submittedName>
</protein>
<gene>
    <name evidence="1" type="ORF">PCOR1329_LOCUS38847</name>
</gene>
<evidence type="ECO:0000313" key="2">
    <source>
        <dbReference type="Proteomes" id="UP001189429"/>
    </source>
</evidence>
<feature type="non-terminal residue" evidence="1">
    <location>
        <position position="124"/>
    </location>
</feature>
<dbReference type="Proteomes" id="UP001189429">
    <property type="component" value="Unassembled WGS sequence"/>
</dbReference>
<organism evidence="1 2">
    <name type="scientific">Prorocentrum cordatum</name>
    <dbReference type="NCBI Taxonomy" id="2364126"/>
    <lineage>
        <taxon>Eukaryota</taxon>
        <taxon>Sar</taxon>
        <taxon>Alveolata</taxon>
        <taxon>Dinophyceae</taxon>
        <taxon>Prorocentrales</taxon>
        <taxon>Prorocentraceae</taxon>
        <taxon>Prorocentrum</taxon>
    </lineage>
</organism>
<proteinExistence type="predicted"/>
<evidence type="ECO:0000313" key="1">
    <source>
        <dbReference type="EMBL" id="CAK0844873.1"/>
    </source>
</evidence>
<reference evidence="1" key="1">
    <citation type="submission" date="2023-10" db="EMBL/GenBank/DDBJ databases">
        <authorList>
            <person name="Chen Y."/>
            <person name="Shah S."/>
            <person name="Dougan E. K."/>
            <person name="Thang M."/>
            <person name="Chan C."/>
        </authorList>
    </citation>
    <scope>NUCLEOTIDE SEQUENCE [LARGE SCALE GENOMIC DNA]</scope>
</reference>
<comment type="caution">
    <text evidence="1">The sequence shown here is derived from an EMBL/GenBank/DDBJ whole genome shotgun (WGS) entry which is preliminary data.</text>
</comment>
<accession>A0ABN9TGH4</accession>
<keyword evidence="2" id="KW-1185">Reference proteome</keyword>
<sequence length="124" mass="13171">MAATVAARATSNSLRVPLGDHGGAAGVLKRLEALGELARIDILEGAVVASYFDARAARQAMEAFGPGCVEEAQHGTRSVRLTGGHSLDRDIVPEVSKIELCDDRSFLVEFYDTRVAARVSRGMA</sequence>
<dbReference type="EMBL" id="CAUYUJ010014700">
    <property type="protein sequence ID" value="CAK0844873.1"/>
    <property type="molecule type" value="Genomic_DNA"/>
</dbReference>
<name>A0ABN9TGH4_9DINO</name>